<name>A0AAU9NCI9_9ASTR</name>
<accession>A0AAU9NCI9</accession>
<dbReference type="EMBL" id="CAKMRJ010003334">
    <property type="protein sequence ID" value="CAH1433455.1"/>
    <property type="molecule type" value="Genomic_DNA"/>
</dbReference>
<proteinExistence type="predicted"/>
<gene>
    <name evidence="1" type="ORF">LVIROSA_LOCUS20043</name>
</gene>
<comment type="caution">
    <text evidence="1">The sequence shown here is derived from an EMBL/GenBank/DDBJ whole genome shotgun (WGS) entry which is preliminary data.</text>
</comment>
<evidence type="ECO:0000313" key="2">
    <source>
        <dbReference type="Proteomes" id="UP001157418"/>
    </source>
</evidence>
<sequence>MPTTIAAPPTSEPRRKKKYKLYGLLDVMGNGFQIHGVEFQIEDFRRIEVVSSVQIGEEEGFRRLMTPFRHHQEHTITCVSHVLKTPSAVVSLFLPTPDNNQNPN</sequence>
<protein>
    <submittedName>
        <fullName evidence="1">Uncharacterized protein</fullName>
    </submittedName>
</protein>
<organism evidence="1 2">
    <name type="scientific">Lactuca virosa</name>
    <dbReference type="NCBI Taxonomy" id="75947"/>
    <lineage>
        <taxon>Eukaryota</taxon>
        <taxon>Viridiplantae</taxon>
        <taxon>Streptophyta</taxon>
        <taxon>Embryophyta</taxon>
        <taxon>Tracheophyta</taxon>
        <taxon>Spermatophyta</taxon>
        <taxon>Magnoliopsida</taxon>
        <taxon>eudicotyledons</taxon>
        <taxon>Gunneridae</taxon>
        <taxon>Pentapetalae</taxon>
        <taxon>asterids</taxon>
        <taxon>campanulids</taxon>
        <taxon>Asterales</taxon>
        <taxon>Asteraceae</taxon>
        <taxon>Cichorioideae</taxon>
        <taxon>Cichorieae</taxon>
        <taxon>Lactucinae</taxon>
        <taxon>Lactuca</taxon>
    </lineage>
</organism>
<dbReference type="Proteomes" id="UP001157418">
    <property type="component" value="Unassembled WGS sequence"/>
</dbReference>
<dbReference type="AlphaFoldDB" id="A0AAU9NCI9"/>
<evidence type="ECO:0000313" key="1">
    <source>
        <dbReference type="EMBL" id="CAH1433455.1"/>
    </source>
</evidence>
<keyword evidence="2" id="KW-1185">Reference proteome</keyword>
<reference evidence="1 2" key="1">
    <citation type="submission" date="2022-01" db="EMBL/GenBank/DDBJ databases">
        <authorList>
            <person name="Xiong W."/>
            <person name="Schranz E."/>
        </authorList>
    </citation>
    <scope>NUCLEOTIDE SEQUENCE [LARGE SCALE GENOMIC DNA]</scope>
</reference>